<gene>
    <name evidence="2" type="ORF">I2501_01790</name>
</gene>
<reference evidence="2" key="1">
    <citation type="submission" date="2020-11" db="EMBL/GenBank/DDBJ databases">
        <title>Isolation and identification of active actinomycetes.</title>
        <authorList>
            <person name="Yu B."/>
        </authorList>
    </citation>
    <scope>NUCLEOTIDE SEQUENCE</scope>
    <source>
        <strain evidence="2">NEAU-YB345</strain>
    </source>
</reference>
<keyword evidence="1" id="KW-1133">Transmembrane helix</keyword>
<sequence length="140" mass="15638">MVYFLALFALFLAAWGTATIRAGLKVWRNQTPPKWAARSNPMFREAVWQGVRRALVPMGVFQWLLGILFLAAGIVINNDPSGTPSPGPLWANLLLWLAILGLPTSGWLAFSIVSFNRPQFLVPRHLRNQLGSKTAKRQEV</sequence>
<evidence type="ECO:0000313" key="3">
    <source>
        <dbReference type="Proteomes" id="UP000657385"/>
    </source>
</evidence>
<feature type="transmembrane region" description="Helical" evidence="1">
    <location>
        <begin position="60"/>
        <end position="77"/>
    </location>
</feature>
<feature type="transmembrane region" description="Helical" evidence="1">
    <location>
        <begin position="89"/>
        <end position="113"/>
    </location>
</feature>
<dbReference type="AlphaFoldDB" id="A0A931FAU7"/>
<keyword evidence="1" id="KW-0472">Membrane</keyword>
<comment type="caution">
    <text evidence="2">The sequence shown here is derived from an EMBL/GenBank/DDBJ whole genome shotgun (WGS) entry which is preliminary data.</text>
</comment>
<keyword evidence="1" id="KW-0812">Transmembrane</keyword>
<protein>
    <submittedName>
        <fullName evidence="2">Uncharacterized protein</fullName>
    </submittedName>
</protein>
<accession>A0A931FAU7</accession>
<dbReference type="EMBL" id="JADPRT010000001">
    <property type="protein sequence ID" value="MBF9066768.1"/>
    <property type="molecule type" value="Genomic_DNA"/>
</dbReference>
<dbReference type="Proteomes" id="UP000657385">
    <property type="component" value="Unassembled WGS sequence"/>
</dbReference>
<organism evidence="2 3">
    <name type="scientific">Streptacidiphilus fuscans</name>
    <dbReference type="NCBI Taxonomy" id="2789292"/>
    <lineage>
        <taxon>Bacteria</taxon>
        <taxon>Bacillati</taxon>
        <taxon>Actinomycetota</taxon>
        <taxon>Actinomycetes</taxon>
        <taxon>Kitasatosporales</taxon>
        <taxon>Streptomycetaceae</taxon>
        <taxon>Streptacidiphilus</taxon>
    </lineage>
</organism>
<name>A0A931FAU7_9ACTN</name>
<proteinExistence type="predicted"/>
<dbReference type="RefSeq" id="WP_196191953.1">
    <property type="nucleotide sequence ID" value="NZ_JADPRT010000001.1"/>
</dbReference>
<evidence type="ECO:0000313" key="2">
    <source>
        <dbReference type="EMBL" id="MBF9066768.1"/>
    </source>
</evidence>
<keyword evidence="3" id="KW-1185">Reference proteome</keyword>
<evidence type="ECO:0000256" key="1">
    <source>
        <dbReference type="SAM" id="Phobius"/>
    </source>
</evidence>